<dbReference type="InterPro" id="IPR010558">
    <property type="entry name" value="Ly-6-related"/>
</dbReference>
<dbReference type="PANTHER" id="PTHR34722">
    <property type="entry name" value="HOMOLOG OF ODR-2 (TWO)-RELATED"/>
    <property type="match status" value="1"/>
</dbReference>
<sequence length="87" mass="9962">MAIGAEGTRCFSCASTAYLSLWNQLMHHYFPPKNFTERCWQPDTDVGVVPCTSACFTLVEQVYEHLIISCRNVCTIVRSLLHTREYT</sequence>
<organism evidence="1 2">
    <name type="scientific">Toxocara canis</name>
    <name type="common">Canine roundworm</name>
    <dbReference type="NCBI Taxonomy" id="6265"/>
    <lineage>
        <taxon>Eukaryota</taxon>
        <taxon>Metazoa</taxon>
        <taxon>Ecdysozoa</taxon>
        <taxon>Nematoda</taxon>
        <taxon>Chromadorea</taxon>
        <taxon>Rhabditida</taxon>
        <taxon>Spirurina</taxon>
        <taxon>Ascaridomorpha</taxon>
        <taxon>Ascaridoidea</taxon>
        <taxon>Toxocaridae</taxon>
        <taxon>Toxocara</taxon>
    </lineage>
</organism>
<dbReference type="Pfam" id="PF06579">
    <property type="entry name" value="Ly-6_related"/>
    <property type="match status" value="1"/>
</dbReference>
<comment type="caution">
    <text evidence="1">The sequence shown here is derived from an EMBL/GenBank/DDBJ whole genome shotgun (WGS) entry which is preliminary data.</text>
</comment>
<dbReference type="GO" id="GO:0043025">
    <property type="term" value="C:neuronal cell body"/>
    <property type="evidence" value="ECO:0007669"/>
    <property type="project" value="TreeGrafter"/>
</dbReference>
<gene>
    <name evidence="1" type="ORF">Tcan_07293</name>
</gene>
<dbReference type="Proteomes" id="UP000031036">
    <property type="component" value="Unassembled WGS sequence"/>
</dbReference>
<dbReference type="OrthoDB" id="5826974at2759"/>
<dbReference type="EMBL" id="JPKZ01000212">
    <property type="protein sequence ID" value="KHN88548.1"/>
    <property type="molecule type" value="Genomic_DNA"/>
</dbReference>
<evidence type="ECO:0000313" key="1">
    <source>
        <dbReference type="EMBL" id="KHN88548.1"/>
    </source>
</evidence>
<proteinExistence type="predicted"/>
<reference evidence="1 2" key="1">
    <citation type="submission" date="2014-11" db="EMBL/GenBank/DDBJ databases">
        <title>Genetic blueprint of the zoonotic pathogen Toxocara canis.</title>
        <authorList>
            <person name="Zhu X.-Q."/>
            <person name="Korhonen P.K."/>
            <person name="Cai H."/>
            <person name="Young N.D."/>
            <person name="Nejsum P."/>
            <person name="von Samson-Himmelstjerna G."/>
            <person name="Boag P.R."/>
            <person name="Tan P."/>
            <person name="Li Q."/>
            <person name="Min J."/>
            <person name="Yang Y."/>
            <person name="Wang X."/>
            <person name="Fang X."/>
            <person name="Hall R.S."/>
            <person name="Hofmann A."/>
            <person name="Sternberg P.W."/>
            <person name="Jex A.R."/>
            <person name="Gasser R.B."/>
        </authorList>
    </citation>
    <scope>NUCLEOTIDE SEQUENCE [LARGE SCALE GENOMIC DNA]</scope>
    <source>
        <strain evidence="1">PN_DK_2014</strain>
    </source>
</reference>
<accession>A0A0B2W3H8</accession>
<protein>
    <submittedName>
        <fullName evidence="1">Uncharacterized protein</fullName>
    </submittedName>
</protein>
<evidence type="ECO:0000313" key="2">
    <source>
        <dbReference type="Proteomes" id="UP000031036"/>
    </source>
</evidence>
<dbReference type="GO" id="GO:0042048">
    <property type="term" value="P:olfactory behavior"/>
    <property type="evidence" value="ECO:0007669"/>
    <property type="project" value="TreeGrafter"/>
</dbReference>
<keyword evidence="2" id="KW-1185">Reference proteome</keyword>
<dbReference type="STRING" id="6265.A0A0B2W3H8"/>
<dbReference type="GO" id="GO:0030424">
    <property type="term" value="C:axon"/>
    <property type="evidence" value="ECO:0007669"/>
    <property type="project" value="TreeGrafter"/>
</dbReference>
<dbReference type="PANTHER" id="PTHR34722:SF6">
    <property type="entry name" value="HOMOLOG OF ODR-2 (TWO)"/>
    <property type="match status" value="1"/>
</dbReference>
<dbReference type="GO" id="GO:1990834">
    <property type="term" value="P:response to odorant"/>
    <property type="evidence" value="ECO:0007669"/>
    <property type="project" value="TreeGrafter"/>
</dbReference>
<dbReference type="AlphaFoldDB" id="A0A0B2W3H8"/>
<name>A0A0B2W3H8_TOXCA</name>